<accession>A0A1S1RD36</accession>
<reference evidence="3" key="1">
    <citation type="submission" date="2016-07" db="EMBL/GenBank/DDBJ databases">
        <title>Sequence Frankia sp. strain CcI1.17.</title>
        <authorList>
            <person name="Ghodhbane-Gtari F."/>
            <person name="Swanson E."/>
            <person name="Gueddou A."/>
            <person name="Morris K."/>
            <person name="Hezbri K."/>
            <person name="Ktari A."/>
            <person name="Nouioui I."/>
            <person name="Abebe-Akele F."/>
            <person name="Simpson S."/>
            <person name="Thomas K."/>
            <person name="Gtari M."/>
            <person name="Tisa L.S."/>
            <person name="Hurst S."/>
        </authorList>
    </citation>
    <scope>NUCLEOTIDE SEQUENCE [LARGE SCALE GENOMIC DNA]</scope>
    <source>
        <strain evidence="3">Cc1.17</strain>
    </source>
</reference>
<gene>
    <name evidence="2" type="ORF">CC117_10920</name>
</gene>
<evidence type="ECO:0000313" key="3">
    <source>
        <dbReference type="Proteomes" id="UP000179627"/>
    </source>
</evidence>
<dbReference type="PROSITE" id="PS50005">
    <property type="entry name" value="TPR"/>
    <property type="match status" value="1"/>
</dbReference>
<organism evidence="2 3">
    <name type="scientific">Parafrankia colletiae</name>
    <dbReference type="NCBI Taxonomy" id="573497"/>
    <lineage>
        <taxon>Bacteria</taxon>
        <taxon>Bacillati</taxon>
        <taxon>Actinomycetota</taxon>
        <taxon>Actinomycetes</taxon>
        <taxon>Frankiales</taxon>
        <taxon>Frankiaceae</taxon>
        <taxon>Parafrankia</taxon>
    </lineage>
</organism>
<protein>
    <recommendedName>
        <fullName evidence="4">Tetratricopeptide repeat protein</fullName>
    </recommendedName>
</protein>
<proteinExistence type="predicted"/>
<evidence type="ECO:0000313" key="2">
    <source>
        <dbReference type="EMBL" id="OHV43132.1"/>
    </source>
</evidence>
<evidence type="ECO:0000256" key="1">
    <source>
        <dbReference type="PROSITE-ProRule" id="PRU00339"/>
    </source>
</evidence>
<keyword evidence="3" id="KW-1185">Reference proteome</keyword>
<sequence length="296" mass="30920">MIGGRGSFIEHGHQVIDDMFAEYGSRDLAVTASTAGTHLRGLVALSDQRMTGRTRTELLALEARVGALRARALTDAGQVGSARDAITGVLARSARAGHRDVLAYAYAIRSAVELQTGQTAAALESARKAVAVSPNDPRGHLAAARAHAARSEADQAGSLIRTAERLVDAADAPMTGPPAPGAASRLGWARAAVDVYARIGDGDQARRVLDETVIAVPAQLREDTAQALGASYARTLATTDPDEGAHILHGTLVASMAMGTPARSVVERVDAFLLAAPRDHIAVYGLRSLRREVTAV</sequence>
<dbReference type="EMBL" id="MBLM01000036">
    <property type="protein sequence ID" value="OHV43132.1"/>
    <property type="molecule type" value="Genomic_DNA"/>
</dbReference>
<dbReference type="InterPro" id="IPR019734">
    <property type="entry name" value="TPR_rpt"/>
</dbReference>
<dbReference type="AlphaFoldDB" id="A0A1S1RD36"/>
<name>A0A1S1RD36_9ACTN</name>
<dbReference type="SUPFAM" id="SSF48452">
    <property type="entry name" value="TPR-like"/>
    <property type="match status" value="1"/>
</dbReference>
<evidence type="ECO:0008006" key="4">
    <source>
        <dbReference type="Google" id="ProtNLM"/>
    </source>
</evidence>
<feature type="repeat" description="TPR" evidence="1">
    <location>
        <begin position="103"/>
        <end position="136"/>
    </location>
</feature>
<keyword evidence="1" id="KW-0802">TPR repeat</keyword>
<dbReference type="Proteomes" id="UP000179627">
    <property type="component" value="Unassembled WGS sequence"/>
</dbReference>
<dbReference type="Gene3D" id="1.25.40.10">
    <property type="entry name" value="Tetratricopeptide repeat domain"/>
    <property type="match status" value="1"/>
</dbReference>
<comment type="caution">
    <text evidence="2">The sequence shown here is derived from an EMBL/GenBank/DDBJ whole genome shotgun (WGS) entry which is preliminary data.</text>
</comment>
<dbReference type="InterPro" id="IPR011990">
    <property type="entry name" value="TPR-like_helical_dom_sf"/>
</dbReference>